<comment type="caution">
    <text evidence="2">The sequence shown here is derived from an EMBL/GenBank/DDBJ whole genome shotgun (WGS) entry which is preliminary data.</text>
</comment>
<protein>
    <submittedName>
        <fullName evidence="2">HTH-type transcriptional regulator MarR</fullName>
    </submittedName>
</protein>
<dbReference type="InterPro" id="IPR039422">
    <property type="entry name" value="MarR/SlyA-like"/>
</dbReference>
<dbReference type="PROSITE" id="PS50995">
    <property type="entry name" value="HTH_MARR_2"/>
    <property type="match status" value="1"/>
</dbReference>
<sequence length="197" mass="21682">MYYPFMVADSFPDAKGPDAKGPTDFIGFIGRATEHLAEEGLNVDRATELLLTLNRASSAITYDLEASIHRPQGSSWATFRILNVLWHAGALSSRRVAELADMTKQAVSNLTGPMVDKGLFERAPDPGDGRGVVLSLTPEGERTVRALYVEQHQRERAWVDVLDADEQDTLIRLLTRLVTDRAELAARTRSPQPPGSP</sequence>
<evidence type="ECO:0000259" key="1">
    <source>
        <dbReference type="PROSITE" id="PS50995"/>
    </source>
</evidence>
<reference evidence="3" key="1">
    <citation type="journal article" date="2019" name="Int. J. Syst. Evol. Microbiol.">
        <title>The Global Catalogue of Microorganisms (GCM) 10K type strain sequencing project: providing services to taxonomists for standard genome sequencing and annotation.</title>
        <authorList>
            <consortium name="The Broad Institute Genomics Platform"/>
            <consortium name="The Broad Institute Genome Sequencing Center for Infectious Disease"/>
            <person name="Wu L."/>
            <person name="Ma J."/>
        </authorList>
    </citation>
    <scope>NUCLEOTIDE SEQUENCE [LARGE SCALE GENOMIC DNA]</scope>
    <source>
        <strain evidence="3">NBRC 105830</strain>
    </source>
</reference>
<accession>A0ABQ6HUT4</accession>
<dbReference type="PANTHER" id="PTHR33164">
    <property type="entry name" value="TRANSCRIPTIONAL REGULATOR, MARR FAMILY"/>
    <property type="match status" value="1"/>
</dbReference>
<dbReference type="Gene3D" id="1.10.10.10">
    <property type="entry name" value="Winged helix-like DNA-binding domain superfamily/Winged helix DNA-binding domain"/>
    <property type="match status" value="1"/>
</dbReference>
<keyword evidence="3" id="KW-1185">Reference proteome</keyword>
<dbReference type="SMART" id="SM00347">
    <property type="entry name" value="HTH_MARR"/>
    <property type="match status" value="1"/>
</dbReference>
<dbReference type="InterPro" id="IPR000835">
    <property type="entry name" value="HTH_MarR-typ"/>
</dbReference>
<organism evidence="2 3">
    <name type="scientific">Arsenicicoccus piscis</name>
    <dbReference type="NCBI Taxonomy" id="673954"/>
    <lineage>
        <taxon>Bacteria</taxon>
        <taxon>Bacillati</taxon>
        <taxon>Actinomycetota</taxon>
        <taxon>Actinomycetes</taxon>
        <taxon>Micrococcales</taxon>
        <taxon>Intrasporangiaceae</taxon>
        <taxon>Arsenicicoccus</taxon>
    </lineage>
</organism>
<dbReference type="PANTHER" id="PTHR33164:SF43">
    <property type="entry name" value="HTH-TYPE TRANSCRIPTIONAL REPRESSOR YETL"/>
    <property type="match status" value="1"/>
</dbReference>
<dbReference type="SUPFAM" id="SSF46785">
    <property type="entry name" value="Winged helix' DNA-binding domain"/>
    <property type="match status" value="1"/>
</dbReference>
<gene>
    <name evidence="2" type="ORF">GCM10025862_38170</name>
</gene>
<dbReference type="InterPro" id="IPR036390">
    <property type="entry name" value="WH_DNA-bd_sf"/>
</dbReference>
<dbReference type="EMBL" id="BSUJ01000001">
    <property type="protein sequence ID" value="GMA21796.1"/>
    <property type="molecule type" value="Genomic_DNA"/>
</dbReference>
<proteinExistence type="predicted"/>
<dbReference type="Proteomes" id="UP001157109">
    <property type="component" value="Unassembled WGS sequence"/>
</dbReference>
<name>A0ABQ6HUT4_9MICO</name>
<dbReference type="Pfam" id="PF12802">
    <property type="entry name" value="MarR_2"/>
    <property type="match status" value="1"/>
</dbReference>
<dbReference type="RefSeq" id="WP_284284998.1">
    <property type="nucleotide sequence ID" value="NZ_BSUJ01000001.1"/>
</dbReference>
<dbReference type="InterPro" id="IPR036388">
    <property type="entry name" value="WH-like_DNA-bd_sf"/>
</dbReference>
<evidence type="ECO:0000313" key="2">
    <source>
        <dbReference type="EMBL" id="GMA21796.1"/>
    </source>
</evidence>
<feature type="domain" description="HTH marR-type" evidence="1">
    <location>
        <begin position="46"/>
        <end position="179"/>
    </location>
</feature>
<evidence type="ECO:0000313" key="3">
    <source>
        <dbReference type="Proteomes" id="UP001157109"/>
    </source>
</evidence>